<keyword evidence="2" id="KW-1003">Cell membrane</keyword>
<evidence type="ECO:0000313" key="20">
    <source>
        <dbReference type="EMBL" id="KAK7313895.1"/>
    </source>
</evidence>
<comment type="catalytic activity">
    <reaction evidence="11 13">
        <text>L-threonyl-[protein] + ATP = O-phospho-L-threonyl-[protein] + ADP + H(+)</text>
        <dbReference type="Rhea" id="RHEA:46608"/>
        <dbReference type="Rhea" id="RHEA-COMP:11060"/>
        <dbReference type="Rhea" id="RHEA-COMP:11605"/>
        <dbReference type="ChEBI" id="CHEBI:15378"/>
        <dbReference type="ChEBI" id="CHEBI:30013"/>
        <dbReference type="ChEBI" id="CHEBI:30616"/>
        <dbReference type="ChEBI" id="CHEBI:61977"/>
        <dbReference type="ChEBI" id="CHEBI:456216"/>
        <dbReference type="EC" id="2.7.11.1"/>
    </reaction>
</comment>
<protein>
    <recommendedName>
        <fullName evidence="13">Receptor-like serine/threonine-protein kinase</fullName>
        <ecNumber evidence="13">2.7.11.1</ecNumber>
    </recommendedName>
</protein>
<dbReference type="Proteomes" id="UP001367508">
    <property type="component" value="Unassembled WGS sequence"/>
</dbReference>
<keyword evidence="9" id="KW-1015">Disulfide bond</keyword>
<evidence type="ECO:0000256" key="7">
    <source>
        <dbReference type="ARBA" id="ARBA00022777"/>
    </source>
</evidence>
<keyword evidence="15" id="KW-1133">Transmembrane helix</keyword>
<evidence type="ECO:0000256" key="4">
    <source>
        <dbReference type="ARBA" id="ARBA00022679"/>
    </source>
</evidence>
<dbReference type="InterPro" id="IPR036426">
    <property type="entry name" value="Bulb-type_lectin_dom_sf"/>
</dbReference>
<feature type="chain" id="PRO_5042869727" description="Receptor-like serine/threonine-protein kinase" evidence="16">
    <location>
        <begin position="31"/>
        <end position="779"/>
    </location>
</feature>
<dbReference type="Gene3D" id="2.90.10.10">
    <property type="entry name" value="Bulb-type lectin domain"/>
    <property type="match status" value="1"/>
</dbReference>
<keyword evidence="5 16" id="KW-0732">Signal</keyword>
<dbReference type="PROSITE" id="PS50948">
    <property type="entry name" value="PAN"/>
    <property type="match status" value="1"/>
</dbReference>
<evidence type="ECO:0000256" key="5">
    <source>
        <dbReference type="ARBA" id="ARBA00022729"/>
    </source>
</evidence>
<evidence type="ECO:0000256" key="15">
    <source>
        <dbReference type="SAM" id="Phobius"/>
    </source>
</evidence>
<comment type="subcellular location">
    <subcellularLocation>
        <location evidence="1">Cell membrane</location>
        <topology evidence="1">Single-pass type I membrane protein</topology>
    </subcellularLocation>
</comment>
<dbReference type="FunFam" id="1.10.510.10:FF:000060">
    <property type="entry name" value="G-type lectin S-receptor-like serine/threonine-protein kinase"/>
    <property type="match status" value="1"/>
</dbReference>
<keyword evidence="7 13" id="KW-0418">Kinase</keyword>
<dbReference type="InterPro" id="IPR024171">
    <property type="entry name" value="SRK-like_kinase"/>
</dbReference>
<evidence type="ECO:0000259" key="18">
    <source>
        <dbReference type="PROSITE" id="PS50927"/>
    </source>
</evidence>
<dbReference type="Gene3D" id="1.10.510.10">
    <property type="entry name" value="Transferase(Phosphotransferase) domain 1"/>
    <property type="match status" value="1"/>
</dbReference>
<feature type="binding site" evidence="14">
    <location>
        <position position="489"/>
    </location>
    <ligand>
        <name>ATP</name>
        <dbReference type="ChEBI" id="CHEBI:30616"/>
    </ligand>
</feature>
<feature type="domain" description="Apple" evidence="19">
    <location>
        <begin position="289"/>
        <end position="368"/>
    </location>
</feature>
<comment type="catalytic activity">
    <reaction evidence="12 13">
        <text>L-seryl-[protein] + ATP = O-phospho-L-seryl-[protein] + ADP + H(+)</text>
        <dbReference type="Rhea" id="RHEA:17989"/>
        <dbReference type="Rhea" id="RHEA-COMP:9863"/>
        <dbReference type="Rhea" id="RHEA-COMP:11604"/>
        <dbReference type="ChEBI" id="CHEBI:15378"/>
        <dbReference type="ChEBI" id="CHEBI:29999"/>
        <dbReference type="ChEBI" id="CHEBI:30616"/>
        <dbReference type="ChEBI" id="CHEBI:83421"/>
        <dbReference type="ChEBI" id="CHEBI:456216"/>
        <dbReference type="EC" id="2.7.11.1"/>
    </reaction>
</comment>
<evidence type="ECO:0000256" key="3">
    <source>
        <dbReference type="ARBA" id="ARBA00022527"/>
    </source>
</evidence>
<dbReference type="PANTHER" id="PTHR27002:SF634">
    <property type="entry name" value="SERINE_THREONINE KINASE FAMILY PROTEIN"/>
    <property type="match status" value="1"/>
</dbReference>
<dbReference type="PANTHER" id="PTHR27002">
    <property type="entry name" value="RECEPTOR-LIKE SERINE/THREONINE-PROTEIN KINASE SD1-8"/>
    <property type="match status" value="1"/>
</dbReference>
<evidence type="ECO:0000256" key="6">
    <source>
        <dbReference type="ARBA" id="ARBA00022741"/>
    </source>
</evidence>
<feature type="transmembrane region" description="Helical" evidence="15">
    <location>
        <begin position="378"/>
        <end position="398"/>
    </location>
</feature>
<dbReference type="InterPro" id="IPR003609">
    <property type="entry name" value="Pan_app"/>
</dbReference>
<evidence type="ECO:0000259" key="17">
    <source>
        <dbReference type="PROSITE" id="PS50011"/>
    </source>
</evidence>
<gene>
    <name evidence="20" type="ORF">VNO77_39099</name>
</gene>
<dbReference type="Pfam" id="PF07714">
    <property type="entry name" value="PK_Tyr_Ser-Thr"/>
    <property type="match status" value="1"/>
</dbReference>
<comment type="similarity">
    <text evidence="13">Belongs to the protein kinase superfamily. Ser/Thr protein kinase family.</text>
</comment>
<dbReference type="InterPro" id="IPR011009">
    <property type="entry name" value="Kinase-like_dom_sf"/>
</dbReference>
<evidence type="ECO:0000256" key="2">
    <source>
        <dbReference type="ARBA" id="ARBA00022475"/>
    </source>
</evidence>
<dbReference type="GO" id="GO:0005524">
    <property type="term" value="F:ATP binding"/>
    <property type="evidence" value="ECO:0007669"/>
    <property type="project" value="UniProtKB-UniRule"/>
</dbReference>
<dbReference type="AlphaFoldDB" id="A0AAN9PVI5"/>
<dbReference type="PIRSF" id="PIRSF000641">
    <property type="entry name" value="SRK"/>
    <property type="match status" value="1"/>
</dbReference>
<evidence type="ECO:0000313" key="21">
    <source>
        <dbReference type="Proteomes" id="UP001367508"/>
    </source>
</evidence>
<evidence type="ECO:0000256" key="9">
    <source>
        <dbReference type="ARBA" id="ARBA00023157"/>
    </source>
</evidence>
<feature type="signal peptide" evidence="16">
    <location>
        <begin position="1"/>
        <end position="30"/>
    </location>
</feature>
<dbReference type="GO" id="GO:0004674">
    <property type="term" value="F:protein serine/threonine kinase activity"/>
    <property type="evidence" value="ECO:0007669"/>
    <property type="project" value="UniProtKB-KW"/>
</dbReference>
<dbReference type="PROSITE" id="PS50927">
    <property type="entry name" value="BULB_LECTIN"/>
    <property type="match status" value="1"/>
</dbReference>
<dbReference type="InterPro" id="IPR001245">
    <property type="entry name" value="Ser-Thr/Tyr_kinase_cat_dom"/>
</dbReference>
<dbReference type="SUPFAM" id="SSF51110">
    <property type="entry name" value="alpha-D-mannose-specific plant lectins"/>
    <property type="match status" value="1"/>
</dbReference>
<dbReference type="InterPro" id="IPR000719">
    <property type="entry name" value="Prot_kinase_dom"/>
</dbReference>
<dbReference type="SUPFAM" id="SSF56112">
    <property type="entry name" value="Protein kinase-like (PK-like)"/>
    <property type="match status" value="1"/>
</dbReference>
<keyword evidence="8 13" id="KW-0067">ATP-binding</keyword>
<dbReference type="GO" id="GO:0005886">
    <property type="term" value="C:plasma membrane"/>
    <property type="evidence" value="ECO:0007669"/>
    <property type="project" value="UniProtKB-SubCell"/>
</dbReference>
<dbReference type="Pfam" id="PF01453">
    <property type="entry name" value="B_lectin"/>
    <property type="match status" value="1"/>
</dbReference>
<keyword evidence="15" id="KW-0812">Transmembrane</keyword>
<dbReference type="CDD" id="cd14066">
    <property type="entry name" value="STKc_IRAK"/>
    <property type="match status" value="1"/>
</dbReference>
<dbReference type="SMART" id="SM00108">
    <property type="entry name" value="B_lectin"/>
    <property type="match status" value="1"/>
</dbReference>
<sequence length="779" mass="88863">MVFTEQGKPHVLLVFIYMWLWWSTCNHVKASNNMLKPGDSLNSTGELCSEHNKYCIYFDNLGYLKISTQDDWIVWVANRNQSFPNDSAVLSLDHFGVLKIESKDLKPIILFSSPHPINNTMATLLDTGNFVLQQIQPNGTQSVLLWQSFDYPSDNLIPGMKLGFDHKRGLNWSLVSWLSQAVLDPGPFRLEWEPKRRELVIKQRGQVCWSSGELRDNGFMHNTHYTIVSNENESSFTMTTSNEEHTVWTLLSTGQLINRNEDDNVARADMCYGYNTNAGCQKWEKIPTCRNPGDIFEDKVGYPNPNITIEETNSSYGVSDCKAICWRNCSCVGFTQYHDDGTGCTFFLNSLKGTTIASEGNQFYMLIKTNHHKRKKKWTWIIIAIVTATLIICISILYRVLMKRKSVLEENKRKKMGIEKQDLATCCESPSSNNLDVDLKEEHDLKVFSYASIMEATNGFSSENMLGEGGFGQVYKGILSTGQEVAVKKLSKTSGQGLVEFKNELTLISKLQHTNLVQLLGHCIHQQERILIYEYMPNKSLDFFLFDSTQRKLLDWNKRFSIIEGIAQGLLYLHKYSRLKIIHRDLKASNILLDENMNPKISDFGIARMFTTQDSESNTKRIIGTYGYMSPEYAMEGVFSTKSDVYSFGVLLFEIVSGKRNNSFYTEERPLNLVGHAWELWKEGEVLKLVDPALNDSFLEDEVLRCVHAGLLSVEENADDRPSISNIISMLTNKSKVTYSPKKPAYYLRTKVLLEEETSTKEFGLESMFENSISYACSI</sequence>
<accession>A0AAN9PVI5</accession>
<evidence type="ECO:0000256" key="1">
    <source>
        <dbReference type="ARBA" id="ARBA00004251"/>
    </source>
</evidence>
<comment type="caution">
    <text evidence="20">The sequence shown here is derived from an EMBL/GenBank/DDBJ whole genome shotgun (WGS) entry which is preliminary data.</text>
</comment>
<proteinExistence type="inferred from homology"/>
<evidence type="ECO:0000256" key="14">
    <source>
        <dbReference type="PROSITE-ProRule" id="PRU10141"/>
    </source>
</evidence>
<dbReference type="PROSITE" id="PS00108">
    <property type="entry name" value="PROTEIN_KINASE_ST"/>
    <property type="match status" value="1"/>
</dbReference>
<reference evidence="20 21" key="1">
    <citation type="submission" date="2024-01" db="EMBL/GenBank/DDBJ databases">
        <title>The genomes of 5 underutilized Papilionoideae crops provide insights into root nodulation and disease resistanc.</title>
        <authorList>
            <person name="Jiang F."/>
        </authorList>
    </citation>
    <scope>NUCLEOTIDE SEQUENCE [LARGE SCALE GENOMIC DNA]</scope>
    <source>
        <strain evidence="20">LVBAO_FW01</strain>
        <tissue evidence="20">Leaves</tissue>
    </source>
</reference>
<dbReference type="PROSITE" id="PS00107">
    <property type="entry name" value="PROTEIN_KINASE_ATP"/>
    <property type="match status" value="1"/>
</dbReference>
<dbReference type="SMART" id="SM00220">
    <property type="entry name" value="S_TKc"/>
    <property type="match status" value="1"/>
</dbReference>
<dbReference type="Pfam" id="PF08276">
    <property type="entry name" value="PAN_2"/>
    <property type="match status" value="1"/>
</dbReference>
<keyword evidence="21" id="KW-1185">Reference proteome</keyword>
<feature type="domain" description="Protein kinase" evidence="17">
    <location>
        <begin position="460"/>
        <end position="737"/>
    </location>
</feature>
<dbReference type="EC" id="2.7.11.1" evidence="13"/>
<evidence type="ECO:0000256" key="8">
    <source>
        <dbReference type="ARBA" id="ARBA00022840"/>
    </source>
</evidence>
<dbReference type="Gene3D" id="3.30.200.20">
    <property type="entry name" value="Phosphorylase Kinase, domain 1"/>
    <property type="match status" value="1"/>
</dbReference>
<dbReference type="PROSITE" id="PS50011">
    <property type="entry name" value="PROTEIN_KINASE_DOM"/>
    <property type="match status" value="1"/>
</dbReference>
<keyword evidence="4 13" id="KW-0808">Transferase</keyword>
<feature type="domain" description="Bulb-type lectin" evidence="18">
    <location>
        <begin position="32"/>
        <end position="145"/>
    </location>
</feature>
<keyword evidence="6 13" id="KW-0547">Nucleotide-binding</keyword>
<dbReference type="InterPro" id="IPR017441">
    <property type="entry name" value="Protein_kinase_ATP_BS"/>
</dbReference>
<keyword evidence="15" id="KW-0472">Membrane</keyword>
<evidence type="ECO:0000256" key="16">
    <source>
        <dbReference type="SAM" id="SignalP"/>
    </source>
</evidence>
<organism evidence="20 21">
    <name type="scientific">Canavalia gladiata</name>
    <name type="common">Sword bean</name>
    <name type="synonym">Dolichos gladiatus</name>
    <dbReference type="NCBI Taxonomy" id="3824"/>
    <lineage>
        <taxon>Eukaryota</taxon>
        <taxon>Viridiplantae</taxon>
        <taxon>Streptophyta</taxon>
        <taxon>Embryophyta</taxon>
        <taxon>Tracheophyta</taxon>
        <taxon>Spermatophyta</taxon>
        <taxon>Magnoliopsida</taxon>
        <taxon>eudicotyledons</taxon>
        <taxon>Gunneridae</taxon>
        <taxon>Pentapetalae</taxon>
        <taxon>rosids</taxon>
        <taxon>fabids</taxon>
        <taxon>Fabales</taxon>
        <taxon>Fabaceae</taxon>
        <taxon>Papilionoideae</taxon>
        <taxon>50 kb inversion clade</taxon>
        <taxon>NPAAA clade</taxon>
        <taxon>indigoferoid/millettioid clade</taxon>
        <taxon>Phaseoleae</taxon>
        <taxon>Canavalia</taxon>
    </lineage>
</organism>
<dbReference type="InterPro" id="IPR001480">
    <property type="entry name" value="Bulb-type_lectin_dom"/>
</dbReference>
<evidence type="ECO:0000256" key="11">
    <source>
        <dbReference type="ARBA" id="ARBA00047899"/>
    </source>
</evidence>
<evidence type="ECO:0000256" key="10">
    <source>
        <dbReference type="ARBA" id="ARBA00023180"/>
    </source>
</evidence>
<keyword evidence="10" id="KW-0325">Glycoprotein</keyword>
<dbReference type="EMBL" id="JAYMYQ010000009">
    <property type="protein sequence ID" value="KAK7313895.1"/>
    <property type="molecule type" value="Genomic_DNA"/>
</dbReference>
<dbReference type="InterPro" id="IPR008271">
    <property type="entry name" value="Ser/Thr_kinase_AS"/>
</dbReference>
<name>A0AAN9PVI5_CANGL</name>
<evidence type="ECO:0000259" key="19">
    <source>
        <dbReference type="PROSITE" id="PS50948"/>
    </source>
</evidence>
<evidence type="ECO:0000256" key="12">
    <source>
        <dbReference type="ARBA" id="ARBA00048679"/>
    </source>
</evidence>
<keyword evidence="3 13" id="KW-0723">Serine/threonine-protein kinase</keyword>
<evidence type="ECO:0000256" key="13">
    <source>
        <dbReference type="PIRNR" id="PIRNR000641"/>
    </source>
</evidence>
<dbReference type="FunFam" id="3.30.200.20:FF:000195">
    <property type="entry name" value="G-type lectin S-receptor-like serine/threonine-protein kinase"/>
    <property type="match status" value="1"/>
</dbReference>